<dbReference type="GO" id="GO:0008234">
    <property type="term" value="F:cysteine-type peptidase activity"/>
    <property type="evidence" value="ECO:0007669"/>
    <property type="project" value="UniProtKB-KW"/>
</dbReference>
<accession>A0AAF0XLL8</accession>
<evidence type="ECO:0000256" key="1">
    <source>
        <dbReference type="ARBA" id="ARBA00005234"/>
    </source>
</evidence>
<evidence type="ECO:0000313" key="8">
    <source>
        <dbReference type="EMBL" id="WOH09039.1"/>
    </source>
</evidence>
<feature type="domain" description="Ubiquitin-like protease family profile" evidence="7">
    <location>
        <begin position="223"/>
        <end position="309"/>
    </location>
</feature>
<dbReference type="GO" id="GO:0016926">
    <property type="term" value="P:protein desumoylation"/>
    <property type="evidence" value="ECO:0007669"/>
    <property type="project" value="UniProtKB-ARBA"/>
</dbReference>
<dbReference type="InterPro" id="IPR038765">
    <property type="entry name" value="Papain-like_cys_pep_sf"/>
</dbReference>
<dbReference type="Proteomes" id="UP000077755">
    <property type="component" value="Chromosome 7"/>
</dbReference>
<sequence length="366" mass="42645">MDSNTQMNLLQLTNENASMEERIKTLQAENSILEHKIKLMEIQQTHDEAVVTVLKDHIEERRAFNRLLRDDSNFSPSEMERHAKIREEIINEHEAKKRAKVSPKVDEQEKKPAVQTDDIHTPHLLRNNGYIGTNFTKPDQSRVASKKMARNLRLSKAIDIACPFDPEKLNDDQAEQYLRRLWILMGKEKAKHCLYIDPLVIKDYYDNRKGRDKVLRLEIEKPALILLDSLKDSVKKDVIEFIHGMLVSLYKLANINFSPTTVKNIPVLIPEVPKQNDAKSCGFFVLFYATMFLKMCPPVFCTKEHYPSFVRLLCIYFCFFSMASVSITYSCYSILDDKELVFYQTNQGFPQINSRHLFKHMYGFAL</sequence>
<proteinExistence type="inferred from homology"/>
<evidence type="ECO:0000256" key="3">
    <source>
        <dbReference type="ARBA" id="ARBA00022801"/>
    </source>
</evidence>
<dbReference type="Pfam" id="PF02902">
    <property type="entry name" value="Peptidase_C48"/>
    <property type="match status" value="1"/>
</dbReference>
<feature type="coiled-coil region" evidence="5">
    <location>
        <begin position="9"/>
        <end position="43"/>
    </location>
</feature>
<keyword evidence="3" id="KW-0378">Hydrolase</keyword>
<name>A0AAF0XLL8_DAUCS</name>
<dbReference type="PANTHER" id="PTHR46915">
    <property type="entry name" value="UBIQUITIN-LIKE PROTEASE 4-RELATED"/>
    <property type="match status" value="1"/>
</dbReference>
<keyword evidence="5" id="KW-0175">Coiled coil</keyword>
<dbReference type="PANTHER" id="PTHR46915:SF6">
    <property type="entry name" value="CYSTEINE PROTEINASES SUPERFAMILY PROTEIN"/>
    <property type="match status" value="1"/>
</dbReference>
<dbReference type="GO" id="GO:0006508">
    <property type="term" value="P:proteolysis"/>
    <property type="evidence" value="ECO:0007669"/>
    <property type="project" value="UniProtKB-KW"/>
</dbReference>
<feature type="region of interest" description="Disordered" evidence="6">
    <location>
        <begin position="91"/>
        <end position="115"/>
    </location>
</feature>
<dbReference type="EMBL" id="CP093349">
    <property type="protein sequence ID" value="WOH09039.1"/>
    <property type="molecule type" value="Genomic_DNA"/>
</dbReference>
<reference evidence="8" key="2">
    <citation type="submission" date="2022-03" db="EMBL/GenBank/DDBJ databases">
        <title>Draft title - Genomic analysis of global carrot germplasm unveils the trajectory of domestication and the origin of high carotenoid orange carrot.</title>
        <authorList>
            <person name="Iorizzo M."/>
            <person name="Ellison S."/>
            <person name="Senalik D."/>
            <person name="Macko-Podgorni A."/>
            <person name="Grzebelus D."/>
            <person name="Bostan H."/>
            <person name="Rolling W."/>
            <person name="Curaba J."/>
            <person name="Simon P."/>
        </authorList>
    </citation>
    <scope>NUCLEOTIDE SEQUENCE</scope>
    <source>
        <tissue evidence="8">Leaf</tissue>
    </source>
</reference>
<dbReference type="Gene3D" id="3.40.395.10">
    <property type="entry name" value="Adenoviral Proteinase, Chain A"/>
    <property type="match status" value="1"/>
</dbReference>
<evidence type="ECO:0000256" key="6">
    <source>
        <dbReference type="SAM" id="MobiDB-lite"/>
    </source>
</evidence>
<evidence type="ECO:0000256" key="5">
    <source>
        <dbReference type="SAM" id="Coils"/>
    </source>
</evidence>
<protein>
    <recommendedName>
        <fullName evidence="7">Ubiquitin-like protease family profile domain-containing protein</fullName>
    </recommendedName>
</protein>
<dbReference type="AlphaFoldDB" id="A0AAF0XLL8"/>
<evidence type="ECO:0000313" key="9">
    <source>
        <dbReference type="Proteomes" id="UP000077755"/>
    </source>
</evidence>
<feature type="compositionally biased region" description="Basic and acidic residues" evidence="6">
    <location>
        <begin position="103"/>
        <end position="115"/>
    </location>
</feature>
<organism evidence="8 9">
    <name type="scientific">Daucus carota subsp. sativus</name>
    <name type="common">Carrot</name>
    <dbReference type="NCBI Taxonomy" id="79200"/>
    <lineage>
        <taxon>Eukaryota</taxon>
        <taxon>Viridiplantae</taxon>
        <taxon>Streptophyta</taxon>
        <taxon>Embryophyta</taxon>
        <taxon>Tracheophyta</taxon>
        <taxon>Spermatophyta</taxon>
        <taxon>Magnoliopsida</taxon>
        <taxon>eudicotyledons</taxon>
        <taxon>Gunneridae</taxon>
        <taxon>Pentapetalae</taxon>
        <taxon>asterids</taxon>
        <taxon>campanulids</taxon>
        <taxon>Apiales</taxon>
        <taxon>Apiaceae</taxon>
        <taxon>Apioideae</taxon>
        <taxon>Scandiceae</taxon>
        <taxon>Daucinae</taxon>
        <taxon>Daucus</taxon>
        <taxon>Daucus sect. Daucus</taxon>
    </lineage>
</organism>
<keyword evidence="4" id="KW-0788">Thiol protease</keyword>
<evidence type="ECO:0000256" key="4">
    <source>
        <dbReference type="ARBA" id="ARBA00022807"/>
    </source>
</evidence>
<comment type="similarity">
    <text evidence="1">Belongs to the peptidase C48 family.</text>
</comment>
<keyword evidence="2" id="KW-0645">Protease</keyword>
<reference evidence="8" key="1">
    <citation type="journal article" date="2016" name="Nat. Genet.">
        <title>A high-quality carrot genome assembly provides new insights into carotenoid accumulation and asterid genome evolution.</title>
        <authorList>
            <person name="Iorizzo M."/>
            <person name="Ellison S."/>
            <person name="Senalik D."/>
            <person name="Zeng P."/>
            <person name="Satapoomin P."/>
            <person name="Huang J."/>
            <person name="Bowman M."/>
            <person name="Iovene M."/>
            <person name="Sanseverino W."/>
            <person name="Cavagnaro P."/>
            <person name="Yildiz M."/>
            <person name="Macko-Podgorni A."/>
            <person name="Moranska E."/>
            <person name="Grzebelus E."/>
            <person name="Grzebelus D."/>
            <person name="Ashrafi H."/>
            <person name="Zheng Z."/>
            <person name="Cheng S."/>
            <person name="Spooner D."/>
            <person name="Van Deynze A."/>
            <person name="Simon P."/>
        </authorList>
    </citation>
    <scope>NUCLEOTIDE SEQUENCE</scope>
    <source>
        <tissue evidence="8">Leaf</tissue>
    </source>
</reference>
<keyword evidence="9" id="KW-1185">Reference proteome</keyword>
<evidence type="ECO:0000259" key="7">
    <source>
        <dbReference type="Pfam" id="PF02902"/>
    </source>
</evidence>
<gene>
    <name evidence="8" type="ORF">DCAR_0728492</name>
</gene>
<dbReference type="InterPro" id="IPR003653">
    <property type="entry name" value="Peptidase_C48_C"/>
</dbReference>
<dbReference type="SUPFAM" id="SSF54001">
    <property type="entry name" value="Cysteine proteinases"/>
    <property type="match status" value="1"/>
</dbReference>
<evidence type="ECO:0000256" key="2">
    <source>
        <dbReference type="ARBA" id="ARBA00022670"/>
    </source>
</evidence>